<comment type="similarity">
    <text evidence="1 6">Belongs to the thioredoxin family.</text>
</comment>
<name>A0A478FQ97_9MOLU</name>
<evidence type="ECO:0000256" key="7">
    <source>
        <dbReference type="PIRSR" id="PIRSR000077-4"/>
    </source>
</evidence>
<organism evidence="9 10">
    <name type="scientific">Candidatus Mycoplasma haematohominis</name>
    <dbReference type="NCBI Taxonomy" id="1494318"/>
    <lineage>
        <taxon>Bacteria</taxon>
        <taxon>Bacillati</taxon>
        <taxon>Mycoplasmatota</taxon>
        <taxon>Mollicutes</taxon>
        <taxon>Mycoplasmataceae</taxon>
        <taxon>Mycoplasma</taxon>
    </lineage>
</organism>
<dbReference type="AlphaFoldDB" id="A0A478FQ97"/>
<evidence type="ECO:0000256" key="2">
    <source>
        <dbReference type="ARBA" id="ARBA00022448"/>
    </source>
</evidence>
<evidence type="ECO:0000313" key="9">
    <source>
        <dbReference type="EMBL" id="GCE63641.1"/>
    </source>
</evidence>
<dbReference type="Pfam" id="PF00085">
    <property type="entry name" value="Thioredoxin"/>
    <property type="match status" value="1"/>
</dbReference>
<keyword evidence="3" id="KW-0249">Electron transport</keyword>
<keyword evidence="2" id="KW-0813">Transport</keyword>
<accession>A0A478FQ97</accession>
<evidence type="ECO:0000256" key="5">
    <source>
        <dbReference type="ARBA" id="ARBA00023284"/>
    </source>
</evidence>
<evidence type="ECO:0000256" key="4">
    <source>
        <dbReference type="ARBA" id="ARBA00023157"/>
    </source>
</evidence>
<protein>
    <recommendedName>
        <fullName evidence="6">Thioredoxin</fullName>
    </recommendedName>
</protein>
<dbReference type="InterPro" id="IPR005746">
    <property type="entry name" value="Thioredoxin"/>
</dbReference>
<evidence type="ECO:0000256" key="6">
    <source>
        <dbReference type="PIRNR" id="PIRNR000077"/>
    </source>
</evidence>
<dbReference type="GO" id="GO:0005737">
    <property type="term" value="C:cytoplasm"/>
    <property type="evidence" value="ECO:0007669"/>
    <property type="project" value="TreeGrafter"/>
</dbReference>
<dbReference type="InterPro" id="IPR036249">
    <property type="entry name" value="Thioredoxin-like_sf"/>
</dbReference>
<dbReference type="EMBL" id="BIMN01000003">
    <property type="protein sequence ID" value="GCE63641.1"/>
    <property type="molecule type" value="Genomic_DNA"/>
</dbReference>
<reference evidence="9 10" key="1">
    <citation type="submission" date="2019-01" db="EMBL/GenBank/DDBJ databases">
        <title>Draft genome sequences of Candidatus Mycoplasma haemohominis SWG34-3 identified from a patient with pyrexia, anemia and liver dysfunction.</title>
        <authorList>
            <person name="Sekizuka T."/>
            <person name="Hattori N."/>
            <person name="Katano H."/>
            <person name="Takuma T."/>
            <person name="Ito T."/>
            <person name="Arai N."/>
            <person name="Yanai R."/>
            <person name="Ishii S."/>
            <person name="Miura Y."/>
            <person name="Tokunaga T."/>
            <person name="Watanabe H."/>
            <person name="Nomura N."/>
            <person name="Eguchi J."/>
            <person name="Arai T."/>
            <person name="Hasegawa H."/>
            <person name="Nakamaki T."/>
            <person name="Wakita T."/>
            <person name="Niki Y."/>
            <person name="Kuroda M."/>
        </authorList>
    </citation>
    <scope>NUCLEOTIDE SEQUENCE [LARGE SCALE GENOMIC DNA]</scope>
    <source>
        <strain evidence="9">SWG34-3</strain>
    </source>
</reference>
<gene>
    <name evidence="9" type="primary">trxA</name>
    <name evidence="9" type="ORF">MHSWG343_06390</name>
</gene>
<dbReference type="Gene3D" id="3.40.30.10">
    <property type="entry name" value="Glutaredoxin"/>
    <property type="match status" value="1"/>
</dbReference>
<dbReference type="PANTHER" id="PTHR45663:SF11">
    <property type="entry name" value="GEO12009P1"/>
    <property type="match status" value="1"/>
</dbReference>
<dbReference type="InterPro" id="IPR013766">
    <property type="entry name" value="Thioredoxin_domain"/>
</dbReference>
<dbReference type="PROSITE" id="PS51352">
    <property type="entry name" value="THIOREDOXIN_2"/>
    <property type="match status" value="1"/>
</dbReference>
<keyword evidence="5 7" id="KW-0676">Redox-active center</keyword>
<feature type="disulfide bond" description="Redox-active" evidence="7">
    <location>
        <begin position="31"/>
        <end position="34"/>
    </location>
</feature>
<dbReference type="GO" id="GO:0015035">
    <property type="term" value="F:protein-disulfide reductase activity"/>
    <property type="evidence" value="ECO:0007669"/>
    <property type="project" value="InterPro"/>
</dbReference>
<dbReference type="Proteomes" id="UP000324831">
    <property type="component" value="Unassembled WGS sequence"/>
</dbReference>
<proteinExistence type="inferred from homology"/>
<sequence>MALVLINTLQEAKDHIFNDQNVLLMASATFCPPCKLLTPVIESIANDFKDRNIVFLKVNLDDVRDVNDLLSVGSVPTLIFFKDGQELHRSIGFSDRESIVSRLKQFFPGE</sequence>
<evidence type="ECO:0000256" key="3">
    <source>
        <dbReference type="ARBA" id="ARBA00022982"/>
    </source>
</evidence>
<keyword evidence="4 7" id="KW-1015">Disulfide bond</keyword>
<feature type="domain" description="Thioredoxin" evidence="8">
    <location>
        <begin position="1"/>
        <end position="108"/>
    </location>
</feature>
<comment type="caution">
    <text evidence="9">The sequence shown here is derived from an EMBL/GenBank/DDBJ whole genome shotgun (WGS) entry which is preliminary data.</text>
</comment>
<dbReference type="PIRSF" id="PIRSF000077">
    <property type="entry name" value="Thioredoxin"/>
    <property type="match status" value="1"/>
</dbReference>
<dbReference type="RefSeq" id="WP_216083323.1">
    <property type="nucleotide sequence ID" value="NZ_CACTIB010000021.1"/>
</dbReference>
<dbReference type="PANTHER" id="PTHR45663">
    <property type="entry name" value="GEO12009P1"/>
    <property type="match status" value="1"/>
</dbReference>
<dbReference type="SUPFAM" id="SSF52833">
    <property type="entry name" value="Thioredoxin-like"/>
    <property type="match status" value="1"/>
</dbReference>
<dbReference type="CDD" id="cd02947">
    <property type="entry name" value="TRX_family"/>
    <property type="match status" value="1"/>
</dbReference>
<evidence type="ECO:0000259" key="8">
    <source>
        <dbReference type="PROSITE" id="PS51352"/>
    </source>
</evidence>
<evidence type="ECO:0000256" key="1">
    <source>
        <dbReference type="ARBA" id="ARBA00008987"/>
    </source>
</evidence>
<evidence type="ECO:0000313" key="10">
    <source>
        <dbReference type="Proteomes" id="UP000324831"/>
    </source>
</evidence>